<feature type="transmembrane region" description="Helical" evidence="6">
    <location>
        <begin position="217"/>
        <end position="239"/>
    </location>
</feature>
<feature type="transmembrane region" description="Helical" evidence="6">
    <location>
        <begin position="374"/>
        <end position="392"/>
    </location>
</feature>
<dbReference type="STRING" id="40148.A0A0D9YF91"/>
<dbReference type="InterPro" id="IPR006043">
    <property type="entry name" value="NCS2"/>
</dbReference>
<dbReference type="Proteomes" id="UP000026961">
    <property type="component" value="Chromosome 1"/>
</dbReference>
<feature type="transmembrane region" description="Helical" evidence="6">
    <location>
        <begin position="341"/>
        <end position="362"/>
    </location>
</feature>
<reference evidence="7" key="2">
    <citation type="submission" date="2015-04" db="UniProtKB">
        <authorList>
            <consortium name="EnsemblPlants"/>
        </authorList>
    </citation>
    <scope>IDENTIFICATION</scope>
</reference>
<evidence type="ECO:0000256" key="2">
    <source>
        <dbReference type="ARBA" id="ARBA00008821"/>
    </source>
</evidence>
<feature type="transmembrane region" description="Helical" evidence="6">
    <location>
        <begin position="38"/>
        <end position="57"/>
    </location>
</feature>
<comment type="subcellular location">
    <subcellularLocation>
        <location evidence="1">Membrane</location>
        <topology evidence="1">Multi-pass membrane protein</topology>
    </subcellularLocation>
</comment>
<reference evidence="7" key="1">
    <citation type="submission" date="2013-08" db="EMBL/GenBank/DDBJ databases">
        <title>Oryza genome evolution.</title>
        <authorList>
            <person name="Wing R.A."/>
            <person name="Panaud O."/>
            <person name="Oliveira A.C."/>
        </authorList>
    </citation>
    <scope>NUCLEOTIDE SEQUENCE</scope>
</reference>
<evidence type="ECO:0000256" key="4">
    <source>
        <dbReference type="ARBA" id="ARBA00022989"/>
    </source>
</evidence>
<protein>
    <recommendedName>
        <fullName evidence="9">Nucleobase-ascorbate transporter 2</fullName>
    </recommendedName>
</protein>
<evidence type="ECO:0008006" key="9">
    <source>
        <dbReference type="Google" id="ProtNLM"/>
    </source>
</evidence>
<proteinExistence type="inferred from homology"/>
<evidence type="ECO:0000256" key="6">
    <source>
        <dbReference type="SAM" id="Phobius"/>
    </source>
</evidence>
<organism evidence="7">
    <name type="scientific">Oryza glumipatula</name>
    <dbReference type="NCBI Taxonomy" id="40148"/>
    <lineage>
        <taxon>Eukaryota</taxon>
        <taxon>Viridiplantae</taxon>
        <taxon>Streptophyta</taxon>
        <taxon>Embryophyta</taxon>
        <taxon>Tracheophyta</taxon>
        <taxon>Spermatophyta</taxon>
        <taxon>Magnoliopsida</taxon>
        <taxon>Liliopsida</taxon>
        <taxon>Poales</taxon>
        <taxon>Poaceae</taxon>
        <taxon>BOP clade</taxon>
        <taxon>Oryzoideae</taxon>
        <taxon>Oryzeae</taxon>
        <taxon>Oryzinae</taxon>
        <taxon>Oryza</taxon>
    </lineage>
</organism>
<dbReference type="Pfam" id="PF00860">
    <property type="entry name" value="Xan_ur_permease"/>
    <property type="match status" value="2"/>
</dbReference>
<keyword evidence="3 6" id="KW-0812">Transmembrane</keyword>
<feature type="transmembrane region" description="Helical" evidence="6">
    <location>
        <begin position="157"/>
        <end position="175"/>
    </location>
</feature>
<feature type="transmembrane region" description="Helical" evidence="6">
    <location>
        <begin position="182"/>
        <end position="202"/>
    </location>
</feature>
<keyword evidence="8" id="KW-1185">Reference proteome</keyword>
<comment type="similarity">
    <text evidence="2">Belongs to the nucleobase:cation symporter-2 (NCS2) (TC 2.A.40) family.</text>
</comment>
<accession>A0A0D9YF91</accession>
<dbReference type="GO" id="GO:0022857">
    <property type="term" value="F:transmembrane transporter activity"/>
    <property type="evidence" value="ECO:0007669"/>
    <property type="project" value="InterPro"/>
</dbReference>
<reference evidence="7" key="3">
    <citation type="submission" date="2018-05" db="EMBL/GenBank/DDBJ databases">
        <title>OgluRS3 (Oryza glumaepatula Reference Sequence Version 3).</title>
        <authorList>
            <person name="Zhang J."/>
            <person name="Kudrna D."/>
            <person name="Lee S."/>
            <person name="Talag J."/>
            <person name="Welchert J."/>
            <person name="Wing R.A."/>
        </authorList>
    </citation>
    <scope>NUCLEOTIDE SEQUENCE [LARGE SCALE GENOMIC DNA]</scope>
</reference>
<dbReference type="EnsemblPlants" id="OGLUM01G35840.2">
    <property type="protein sequence ID" value="OGLUM01G35840.2"/>
    <property type="gene ID" value="OGLUM01G35840"/>
</dbReference>
<evidence type="ECO:0000313" key="8">
    <source>
        <dbReference type="Proteomes" id="UP000026961"/>
    </source>
</evidence>
<dbReference type="PANTHER" id="PTHR11119">
    <property type="entry name" value="XANTHINE-URACIL / VITAMIN C PERMEASE FAMILY MEMBER"/>
    <property type="match status" value="1"/>
</dbReference>
<evidence type="ECO:0000256" key="3">
    <source>
        <dbReference type="ARBA" id="ARBA00022692"/>
    </source>
</evidence>
<dbReference type="AlphaFoldDB" id="A0A0D9YF91"/>
<evidence type="ECO:0000313" key="7">
    <source>
        <dbReference type="EnsemblPlants" id="OGLUM01G35840.2"/>
    </source>
</evidence>
<dbReference type="eggNOG" id="KOG1292">
    <property type="taxonomic scope" value="Eukaryota"/>
</dbReference>
<sequence>MAEVKPEEISHPPMEQLQGFEYCIDSNPPWGEAIILGFQHYILALGTAVMIPAVLVPMMGGSDGDRVRVVQTLLFVTGINTLLQSLFGTRLPTVIGGSYAFVVPIMAIIQDSSLAAIPDDHERFLQTMRAIQGALIVSSSIQIILGYSQLWGIFSRFFSPLGMAPVVALLGFGLFERGFPVVGRCVEVGLPMLILFVVLSQYLKNVQIRDIPILERFSLFICIALVWAYAQILTAGGAYKHSPEVTQINCRTDRANLISSAPWFVSAYFPIEFVISLMCQGLAPGLRSLFHYNGAHQLSVPVNPLGIGILLDGLFGTGTGSTVSVENVGLLGSTRIGSRRVIQISAGFMIFFSMLAAVGLSFLQFTNMNSMRNLFIVGVSIFLGLSVPEYFFRYSMAAQRGPAHTKAGWFNDYINTIFSSPPTVGLIVAVFLDNTLEVKNAAKDRGMPWWVPFRSFKGDARSEEFYSLPFNLNRFFPPS</sequence>
<name>A0A0D9YF91_9ORYZ</name>
<evidence type="ECO:0000256" key="1">
    <source>
        <dbReference type="ARBA" id="ARBA00004141"/>
    </source>
</evidence>
<keyword evidence="4 6" id="KW-1133">Transmembrane helix</keyword>
<keyword evidence="5 6" id="KW-0472">Membrane</keyword>
<dbReference type="GO" id="GO:0016020">
    <property type="term" value="C:membrane"/>
    <property type="evidence" value="ECO:0007669"/>
    <property type="project" value="UniProtKB-SubCell"/>
</dbReference>
<dbReference type="Gramene" id="OGLUM01G35840.2">
    <property type="protein sequence ID" value="OGLUM01G35840.2"/>
    <property type="gene ID" value="OGLUM01G35840"/>
</dbReference>
<evidence type="ECO:0000256" key="5">
    <source>
        <dbReference type="ARBA" id="ARBA00023136"/>
    </source>
</evidence>